<evidence type="ECO:0000313" key="1">
    <source>
        <dbReference type="EMBL" id="CAD7569268.1"/>
    </source>
</evidence>
<accession>A0A7R9IYU7</accession>
<protein>
    <submittedName>
        <fullName evidence="1">(California timema) hypothetical protein</fullName>
    </submittedName>
</protein>
<gene>
    <name evidence="1" type="ORF">TCMB3V08_LOCUS2012</name>
</gene>
<dbReference type="AlphaFoldDB" id="A0A7R9IYU7"/>
<organism evidence="1">
    <name type="scientific">Timema californicum</name>
    <name type="common">California timema</name>
    <name type="synonym">Walking stick</name>
    <dbReference type="NCBI Taxonomy" id="61474"/>
    <lineage>
        <taxon>Eukaryota</taxon>
        <taxon>Metazoa</taxon>
        <taxon>Ecdysozoa</taxon>
        <taxon>Arthropoda</taxon>
        <taxon>Hexapoda</taxon>
        <taxon>Insecta</taxon>
        <taxon>Pterygota</taxon>
        <taxon>Neoptera</taxon>
        <taxon>Polyneoptera</taxon>
        <taxon>Phasmatodea</taxon>
        <taxon>Timematodea</taxon>
        <taxon>Timematoidea</taxon>
        <taxon>Timematidae</taxon>
        <taxon>Timema</taxon>
    </lineage>
</organism>
<proteinExistence type="predicted"/>
<sequence>MGRMALCQISNLSTDVLGKQRLIEWVQQCSYETVIVRRVLVCSCDASRFTNPHCSPLEAIPLANALVVLSSTSEDGEIEVRISVE</sequence>
<name>A0A7R9IYU7_TIMCA</name>
<dbReference type="EMBL" id="OE179616">
    <property type="protein sequence ID" value="CAD7569268.1"/>
    <property type="molecule type" value="Genomic_DNA"/>
</dbReference>
<reference evidence="1" key="1">
    <citation type="submission" date="2020-11" db="EMBL/GenBank/DDBJ databases">
        <authorList>
            <person name="Tran Van P."/>
        </authorList>
    </citation>
    <scope>NUCLEOTIDE SEQUENCE</scope>
</reference>